<dbReference type="GO" id="GO:0004497">
    <property type="term" value="F:monooxygenase activity"/>
    <property type="evidence" value="ECO:0007669"/>
    <property type="project" value="UniProtKB-KW"/>
</dbReference>
<reference evidence="8 9" key="1">
    <citation type="submission" date="2020-03" db="EMBL/GenBank/DDBJ databases">
        <title>Whole genome shotgun sequence of Phytohabitans rumicis NBRC 108638.</title>
        <authorList>
            <person name="Komaki H."/>
            <person name="Tamura T."/>
        </authorList>
    </citation>
    <scope>NUCLEOTIDE SEQUENCE [LARGE SCALE GENOMIC DNA]</scope>
    <source>
        <strain evidence="8 9">NBRC 108638</strain>
    </source>
</reference>
<dbReference type="InterPro" id="IPR051260">
    <property type="entry name" value="Diverse_substr_monoxygenases"/>
</dbReference>
<dbReference type="Pfam" id="PF00296">
    <property type="entry name" value="Bac_luciferase"/>
    <property type="match status" value="1"/>
</dbReference>
<dbReference type="Gene3D" id="3.20.20.30">
    <property type="entry name" value="Luciferase-like domain"/>
    <property type="match status" value="1"/>
</dbReference>
<comment type="caution">
    <text evidence="8">The sequence shown here is derived from an EMBL/GenBank/DDBJ whole genome shotgun (WGS) entry which is preliminary data.</text>
</comment>
<evidence type="ECO:0000313" key="8">
    <source>
        <dbReference type="EMBL" id="GFJ95587.1"/>
    </source>
</evidence>
<dbReference type="PANTHER" id="PTHR30011:SF16">
    <property type="entry name" value="C2H2 FINGER DOMAIN TRANSCRIPTION FACTOR (EUROFUNG)-RELATED"/>
    <property type="match status" value="1"/>
</dbReference>
<dbReference type="SUPFAM" id="SSF51679">
    <property type="entry name" value="Bacterial luciferase-like"/>
    <property type="match status" value="1"/>
</dbReference>
<dbReference type="Proteomes" id="UP000482960">
    <property type="component" value="Unassembled WGS sequence"/>
</dbReference>
<dbReference type="AlphaFoldDB" id="A0A6V8LND1"/>
<evidence type="ECO:0000256" key="5">
    <source>
        <dbReference type="ARBA" id="ARBA00033748"/>
    </source>
</evidence>
<reference evidence="8 9" key="2">
    <citation type="submission" date="2020-03" db="EMBL/GenBank/DDBJ databases">
        <authorList>
            <person name="Ichikawa N."/>
            <person name="Kimura A."/>
            <person name="Kitahashi Y."/>
            <person name="Uohara A."/>
        </authorList>
    </citation>
    <scope>NUCLEOTIDE SEQUENCE [LARGE SCALE GENOMIC DNA]</scope>
    <source>
        <strain evidence="8 9">NBRC 108638</strain>
    </source>
</reference>
<dbReference type="GO" id="GO:0016705">
    <property type="term" value="F:oxidoreductase activity, acting on paired donors, with incorporation or reduction of molecular oxygen"/>
    <property type="evidence" value="ECO:0007669"/>
    <property type="project" value="InterPro"/>
</dbReference>
<sequence length="597" mass="65702">MLPVRPGITRITTQDGREHDDPAILALRDRNQCLVYKVQRSSRGVNAEGDSGMFHLGWFLGSGYSLQWWSRDSWSGSPWAGSNRWDWTKPDMYVDLAASLERGGFDYILVEDTLMLEDTYRGSLEPTLAHGHMGPKNDPVPLIPLMTQRTKHIGVAVTLSTSFYHPYHAARTMTTLDHLTGGRVGLNVVTSVSHRSAQNFGLDQHYRHAERYRMAHEWMDAANALWESWEPDAVNTDELVEVYADHTKVHVPNFEGEYYRTRGPLSTIPGPQGKPVIVQAGNSDPGRELAARYAETMLAHSTSIEWMKAFRADIHRRMEKYGRKPSECKVMFLIDPILGDSDAIARERQKDMHAAASTPEAIEDQLWGLTYSTGGEYDFSQADLDAPVADIVGNGETSTLRAFIQRAEGKTLREALTSYRMHGALDFCGSPDTVAAMMGEVMAEVGGDGFLLSPSVTRRHIAEIADGLAPPCAAADSSATATTTPHSERTFSTSRASDHHLNDPQEGIGALGRRSQLVRTQLNASPGPMDAGRAERVGEHVSPGLVPRRGLRRTALESGLVVRFSVGGLEPVGLDEAGHVCRLGCVVGAWWLRLHLG</sequence>
<dbReference type="InterPro" id="IPR011251">
    <property type="entry name" value="Luciferase-like_dom"/>
</dbReference>
<dbReference type="InterPro" id="IPR036661">
    <property type="entry name" value="Luciferase-like_sf"/>
</dbReference>
<dbReference type="NCBIfam" id="TIGR03860">
    <property type="entry name" value="FMN_nitrolo"/>
    <property type="match status" value="1"/>
</dbReference>
<evidence type="ECO:0000256" key="4">
    <source>
        <dbReference type="ARBA" id="ARBA00023033"/>
    </source>
</evidence>
<feature type="region of interest" description="Disordered" evidence="6">
    <location>
        <begin position="472"/>
        <end position="509"/>
    </location>
</feature>
<keyword evidence="2" id="KW-0288">FMN</keyword>
<dbReference type="EMBL" id="BLPG01000001">
    <property type="protein sequence ID" value="GFJ95587.1"/>
    <property type="molecule type" value="Genomic_DNA"/>
</dbReference>
<organism evidence="8 9">
    <name type="scientific">Phytohabitans rumicis</name>
    <dbReference type="NCBI Taxonomy" id="1076125"/>
    <lineage>
        <taxon>Bacteria</taxon>
        <taxon>Bacillati</taxon>
        <taxon>Actinomycetota</taxon>
        <taxon>Actinomycetes</taxon>
        <taxon>Micromonosporales</taxon>
        <taxon>Micromonosporaceae</taxon>
    </lineage>
</organism>
<evidence type="ECO:0000256" key="2">
    <source>
        <dbReference type="ARBA" id="ARBA00022643"/>
    </source>
</evidence>
<protein>
    <recommendedName>
        <fullName evidence="7">Luciferase-like domain-containing protein</fullName>
    </recommendedName>
</protein>
<keyword evidence="4" id="KW-0503">Monooxygenase</keyword>
<feature type="compositionally biased region" description="Low complexity" evidence="6">
    <location>
        <begin position="472"/>
        <end position="485"/>
    </location>
</feature>
<dbReference type="InterPro" id="IPR016215">
    <property type="entry name" value="NTA_MOA"/>
</dbReference>
<name>A0A6V8LND1_9ACTN</name>
<evidence type="ECO:0000256" key="6">
    <source>
        <dbReference type="SAM" id="MobiDB-lite"/>
    </source>
</evidence>
<comment type="similarity">
    <text evidence="5">Belongs to the NtaA/SnaA/DszA monooxygenase family.</text>
</comment>
<gene>
    <name evidence="8" type="ORF">Prum_092290</name>
</gene>
<keyword evidence="3" id="KW-0560">Oxidoreductase</keyword>
<evidence type="ECO:0000256" key="3">
    <source>
        <dbReference type="ARBA" id="ARBA00023002"/>
    </source>
</evidence>
<evidence type="ECO:0000256" key="1">
    <source>
        <dbReference type="ARBA" id="ARBA00022630"/>
    </source>
</evidence>
<evidence type="ECO:0000259" key="7">
    <source>
        <dbReference type="Pfam" id="PF00296"/>
    </source>
</evidence>
<keyword evidence="1" id="KW-0285">Flavoprotein</keyword>
<accession>A0A6V8LND1</accession>
<dbReference type="PANTHER" id="PTHR30011">
    <property type="entry name" value="ALKANESULFONATE MONOOXYGENASE-RELATED"/>
    <property type="match status" value="1"/>
</dbReference>
<proteinExistence type="inferred from homology"/>
<feature type="domain" description="Luciferase-like" evidence="7">
    <location>
        <begin position="90"/>
        <end position="448"/>
    </location>
</feature>
<evidence type="ECO:0000313" key="9">
    <source>
        <dbReference type="Proteomes" id="UP000482960"/>
    </source>
</evidence>
<keyword evidence="9" id="KW-1185">Reference proteome</keyword>